<keyword evidence="16" id="KW-1185">Reference proteome</keyword>
<dbReference type="Pfam" id="PF07715">
    <property type="entry name" value="Plug"/>
    <property type="match status" value="1"/>
</dbReference>
<dbReference type="Pfam" id="PF00593">
    <property type="entry name" value="TonB_dep_Rec_b-barrel"/>
    <property type="match status" value="1"/>
</dbReference>
<keyword evidence="5 12" id="KW-0732">Signal</keyword>
<dbReference type="GO" id="GO:0009279">
    <property type="term" value="C:cell outer membrane"/>
    <property type="evidence" value="ECO:0007669"/>
    <property type="project" value="UniProtKB-SubCell"/>
</dbReference>
<protein>
    <submittedName>
        <fullName evidence="15">TonB-dependent receptor</fullName>
    </submittedName>
</protein>
<evidence type="ECO:0000256" key="8">
    <source>
        <dbReference type="ARBA" id="ARBA00023170"/>
    </source>
</evidence>
<evidence type="ECO:0000256" key="10">
    <source>
        <dbReference type="PROSITE-ProRule" id="PRU01360"/>
    </source>
</evidence>
<dbReference type="GO" id="GO:0015344">
    <property type="term" value="F:siderophore uptake transmembrane transporter activity"/>
    <property type="evidence" value="ECO:0007669"/>
    <property type="project" value="TreeGrafter"/>
</dbReference>
<feature type="domain" description="TonB-dependent receptor-like beta-barrel" evidence="13">
    <location>
        <begin position="215"/>
        <end position="606"/>
    </location>
</feature>
<dbReference type="PROSITE" id="PS52016">
    <property type="entry name" value="TONB_DEPENDENT_REC_3"/>
    <property type="match status" value="1"/>
</dbReference>
<keyword evidence="3 10" id="KW-1134">Transmembrane beta strand</keyword>
<name>A0A7J5APR8_9FLAO</name>
<dbReference type="InterPro" id="IPR039426">
    <property type="entry name" value="TonB-dep_rcpt-like"/>
</dbReference>
<evidence type="ECO:0000256" key="1">
    <source>
        <dbReference type="ARBA" id="ARBA00004571"/>
    </source>
</evidence>
<evidence type="ECO:0000256" key="11">
    <source>
        <dbReference type="RuleBase" id="RU003357"/>
    </source>
</evidence>
<comment type="caution">
    <text evidence="15">The sequence shown here is derived from an EMBL/GenBank/DDBJ whole genome shotgun (WGS) entry which is preliminary data.</text>
</comment>
<proteinExistence type="inferred from homology"/>
<dbReference type="InterPro" id="IPR037066">
    <property type="entry name" value="Plug_dom_sf"/>
</dbReference>
<evidence type="ECO:0000256" key="4">
    <source>
        <dbReference type="ARBA" id="ARBA00022692"/>
    </source>
</evidence>
<evidence type="ECO:0000256" key="3">
    <source>
        <dbReference type="ARBA" id="ARBA00022452"/>
    </source>
</evidence>
<dbReference type="CDD" id="cd01347">
    <property type="entry name" value="ligand_gated_channel"/>
    <property type="match status" value="1"/>
</dbReference>
<keyword evidence="6 11" id="KW-0798">TonB box</keyword>
<feature type="chain" id="PRO_5029840514" evidence="12">
    <location>
        <begin position="23"/>
        <end position="632"/>
    </location>
</feature>
<dbReference type="InterPro" id="IPR012910">
    <property type="entry name" value="Plug_dom"/>
</dbReference>
<dbReference type="Proteomes" id="UP000467305">
    <property type="component" value="Unassembled WGS sequence"/>
</dbReference>
<evidence type="ECO:0000259" key="14">
    <source>
        <dbReference type="Pfam" id="PF07715"/>
    </source>
</evidence>
<evidence type="ECO:0000256" key="5">
    <source>
        <dbReference type="ARBA" id="ARBA00022729"/>
    </source>
</evidence>
<feature type="signal peptide" evidence="12">
    <location>
        <begin position="1"/>
        <end position="22"/>
    </location>
</feature>
<comment type="subcellular location">
    <subcellularLocation>
        <location evidence="1 10">Cell outer membrane</location>
        <topology evidence="1 10">Multi-pass membrane protein</topology>
    </subcellularLocation>
</comment>
<dbReference type="PANTHER" id="PTHR30069">
    <property type="entry name" value="TONB-DEPENDENT OUTER MEMBRANE RECEPTOR"/>
    <property type="match status" value="1"/>
</dbReference>
<evidence type="ECO:0000313" key="16">
    <source>
        <dbReference type="Proteomes" id="UP000467305"/>
    </source>
</evidence>
<dbReference type="EMBL" id="WAAU01000008">
    <property type="protein sequence ID" value="KAB1159609.1"/>
    <property type="molecule type" value="Genomic_DNA"/>
</dbReference>
<feature type="domain" description="TonB-dependent receptor plug" evidence="14">
    <location>
        <begin position="45"/>
        <end position="153"/>
    </location>
</feature>
<dbReference type="InterPro" id="IPR000531">
    <property type="entry name" value="Beta-barrel_TonB"/>
</dbReference>
<dbReference type="InterPro" id="IPR036942">
    <property type="entry name" value="Beta-barrel_TonB_sf"/>
</dbReference>
<dbReference type="RefSeq" id="WP_150898855.1">
    <property type="nucleotide sequence ID" value="NZ_WAAU01000008.1"/>
</dbReference>
<comment type="similarity">
    <text evidence="10 11">Belongs to the TonB-dependent receptor family.</text>
</comment>
<evidence type="ECO:0000256" key="9">
    <source>
        <dbReference type="ARBA" id="ARBA00023237"/>
    </source>
</evidence>
<organism evidence="15 16">
    <name type="scientific">Tenacibaculum aiptasiae</name>
    <dbReference type="NCBI Taxonomy" id="426481"/>
    <lineage>
        <taxon>Bacteria</taxon>
        <taxon>Pseudomonadati</taxon>
        <taxon>Bacteroidota</taxon>
        <taxon>Flavobacteriia</taxon>
        <taxon>Flavobacteriales</taxon>
        <taxon>Flavobacteriaceae</taxon>
        <taxon>Tenacibaculum</taxon>
    </lineage>
</organism>
<evidence type="ECO:0000256" key="6">
    <source>
        <dbReference type="ARBA" id="ARBA00023077"/>
    </source>
</evidence>
<evidence type="ECO:0000256" key="7">
    <source>
        <dbReference type="ARBA" id="ARBA00023136"/>
    </source>
</evidence>
<accession>A0A7J5APR8</accession>
<reference evidence="15 16" key="1">
    <citation type="submission" date="2019-09" db="EMBL/GenBank/DDBJ databases">
        <authorList>
            <person name="Cao W.R."/>
        </authorList>
    </citation>
    <scope>NUCLEOTIDE SEQUENCE [LARGE SCALE GENOMIC DNA]</scope>
    <source>
        <strain evidence="16">a4</strain>
    </source>
</reference>
<keyword evidence="8 15" id="KW-0675">Receptor</keyword>
<dbReference type="Gene3D" id="2.40.170.20">
    <property type="entry name" value="TonB-dependent receptor, beta-barrel domain"/>
    <property type="match status" value="1"/>
</dbReference>
<gene>
    <name evidence="15" type="ORF">F7018_04685</name>
</gene>
<dbReference type="AlphaFoldDB" id="A0A7J5APR8"/>
<dbReference type="Gene3D" id="2.170.130.10">
    <property type="entry name" value="TonB-dependent receptor, plug domain"/>
    <property type="match status" value="1"/>
</dbReference>
<evidence type="ECO:0000313" key="15">
    <source>
        <dbReference type="EMBL" id="KAB1159609.1"/>
    </source>
</evidence>
<dbReference type="PANTHER" id="PTHR30069:SF29">
    <property type="entry name" value="HEMOGLOBIN AND HEMOGLOBIN-HAPTOGLOBIN-BINDING PROTEIN 1-RELATED"/>
    <property type="match status" value="1"/>
</dbReference>
<evidence type="ECO:0000259" key="13">
    <source>
        <dbReference type="Pfam" id="PF00593"/>
    </source>
</evidence>
<sequence length="632" mass="70105">MKKQLLIVGAVALSFASTKSFAQEQEKSEILDEVVITDSRFKLKKENSGKVVHKITAETIKKNQGRNLVDLINTVAGIEINGNTSSNGQNLGLFIRGGKTKEVVVLIDGIQVSNPAGVSGGYDLRLLDLNEVESVEIIKGAASTLYGTGATTAVINIKLKEAKSGHVNTDLALLFGTNNTQDSEDGTVIQTNANVNGKINKFNYLVGFSSLQANGISAAKSENANQVFGGDTFQRVGTNLKLGYRFNNKFKINAFGSYSEFDNNYDAGAFTDANNFSEDVSYRVGIAPEYKYENGSIHLNAAYSKYKSDRTATSSPGRSYGENYIIDAYVKHKFDKLYLVGGINYQDNSIETYAKPFGQTEIVKTVYSEKPIARLIDPYVNAVYVSDFGLNINAGVRLNNHNKYGNHFVYNANPSYTIKQENGYVKFLGSYSTAFLAPSVQELYASWGNIDLKPQESTTYEGGVEYKYNSLVLNAVYFNRDVKNIIAYNSTISKMDNLGNTTIKGLEFTANYSVTKDLQLNANYAYTKNDDIAIRIPKHKINAGVNYTYKATNLGLNYQFVSDRDDTDFRSWPSVNTVLESYSLLDFSANHKLNNNIRLMFNVSNILNEDYQEVFGFSTRGRNFKFGLGFNF</sequence>
<keyword evidence="2 10" id="KW-0813">Transport</keyword>
<keyword evidence="9 10" id="KW-0998">Cell outer membrane</keyword>
<keyword evidence="7 10" id="KW-0472">Membrane</keyword>
<dbReference type="SUPFAM" id="SSF56935">
    <property type="entry name" value="Porins"/>
    <property type="match status" value="1"/>
</dbReference>
<keyword evidence="4 10" id="KW-0812">Transmembrane</keyword>
<evidence type="ECO:0000256" key="2">
    <source>
        <dbReference type="ARBA" id="ARBA00022448"/>
    </source>
</evidence>
<evidence type="ECO:0000256" key="12">
    <source>
        <dbReference type="SAM" id="SignalP"/>
    </source>
</evidence>
<dbReference type="GO" id="GO:0044718">
    <property type="term" value="P:siderophore transmembrane transport"/>
    <property type="evidence" value="ECO:0007669"/>
    <property type="project" value="TreeGrafter"/>
</dbReference>
<dbReference type="OrthoDB" id="9764669at2"/>